<feature type="region of interest" description="Disordered" evidence="1">
    <location>
        <begin position="148"/>
        <end position="173"/>
    </location>
</feature>
<evidence type="ECO:0000256" key="1">
    <source>
        <dbReference type="SAM" id="MobiDB-lite"/>
    </source>
</evidence>
<sequence>MVYLHRSPASVVATQQTVIQQATEIFRQQLLQAWNRHRTPPRLKKKFLETRVSDSTSTARIFLDCGGFQAWLAYFLATEGKAHFKGRHDKLSVLAAFTGLTSDEQTHVVRSVAGVRPHHTVSNAIDKISQTFANEGIPLTPVPPHLSAIPSSTRSTSPKVGLATPKRGPHNPQADNVSLQHIVLEKASLEGIADVFDPYLCGAIRRDTVDNGRSLKAAVTMDFPFDGLVDCLMSLAIHQNKVEYLAFALFNVHVESEGQVRHVMLNEGAKLIPNPEMTLKGARDDSILRILGLEIHEAIKTSRMRKKELEEGNIVTECVSMIFTDRSDEGAVINLSLGLKGGAQIQNKLYT</sequence>
<dbReference type="Proteomes" id="UP001610335">
    <property type="component" value="Unassembled WGS sequence"/>
</dbReference>
<name>A0ABR4H8S0_9EURO</name>
<evidence type="ECO:0000313" key="3">
    <source>
        <dbReference type="Proteomes" id="UP001610335"/>
    </source>
</evidence>
<protein>
    <submittedName>
        <fullName evidence="2">Uncharacterized protein</fullName>
    </submittedName>
</protein>
<feature type="compositionally biased region" description="Polar residues" evidence="1">
    <location>
        <begin position="149"/>
        <end position="158"/>
    </location>
</feature>
<accession>A0ABR4H8S0</accession>
<reference evidence="2 3" key="1">
    <citation type="submission" date="2024-07" db="EMBL/GenBank/DDBJ databases">
        <title>Section-level genome sequencing and comparative genomics of Aspergillus sections Usti and Cavernicolus.</title>
        <authorList>
            <consortium name="Lawrence Berkeley National Laboratory"/>
            <person name="Nybo J.L."/>
            <person name="Vesth T.C."/>
            <person name="Theobald S."/>
            <person name="Frisvad J.C."/>
            <person name="Larsen T.O."/>
            <person name="Kjaerboelling I."/>
            <person name="Rothschild-Mancinelli K."/>
            <person name="Lyhne E.K."/>
            <person name="Kogle M.E."/>
            <person name="Barry K."/>
            <person name="Clum A."/>
            <person name="Na H."/>
            <person name="Ledsgaard L."/>
            <person name="Lin J."/>
            <person name="Lipzen A."/>
            <person name="Kuo A."/>
            <person name="Riley R."/>
            <person name="Mondo S."/>
            <person name="LaButti K."/>
            <person name="Haridas S."/>
            <person name="Pangalinan J."/>
            <person name="Salamov A.A."/>
            <person name="Simmons B.A."/>
            <person name="Magnuson J.K."/>
            <person name="Chen J."/>
            <person name="Drula E."/>
            <person name="Henrissat B."/>
            <person name="Wiebenga A."/>
            <person name="Lubbers R.J."/>
            <person name="Gomes A.C."/>
            <person name="Makela M.R."/>
            <person name="Stajich J."/>
            <person name="Grigoriev I.V."/>
            <person name="Mortensen U.H."/>
            <person name="De vries R.P."/>
            <person name="Baker S.E."/>
            <person name="Andersen M.R."/>
        </authorList>
    </citation>
    <scope>NUCLEOTIDE SEQUENCE [LARGE SCALE GENOMIC DNA]</scope>
    <source>
        <strain evidence="2 3">CBS 600.67</strain>
    </source>
</reference>
<gene>
    <name evidence="2" type="ORF">BDW59DRAFT_155444</name>
</gene>
<organism evidence="2 3">
    <name type="scientific">Aspergillus cavernicola</name>
    <dbReference type="NCBI Taxonomy" id="176166"/>
    <lineage>
        <taxon>Eukaryota</taxon>
        <taxon>Fungi</taxon>
        <taxon>Dikarya</taxon>
        <taxon>Ascomycota</taxon>
        <taxon>Pezizomycotina</taxon>
        <taxon>Eurotiomycetes</taxon>
        <taxon>Eurotiomycetidae</taxon>
        <taxon>Eurotiales</taxon>
        <taxon>Aspergillaceae</taxon>
        <taxon>Aspergillus</taxon>
        <taxon>Aspergillus subgen. Nidulantes</taxon>
    </lineage>
</organism>
<keyword evidence="3" id="KW-1185">Reference proteome</keyword>
<dbReference type="EMBL" id="JBFXLS010000218">
    <property type="protein sequence ID" value="KAL2811826.1"/>
    <property type="molecule type" value="Genomic_DNA"/>
</dbReference>
<proteinExistence type="predicted"/>
<comment type="caution">
    <text evidence="2">The sequence shown here is derived from an EMBL/GenBank/DDBJ whole genome shotgun (WGS) entry which is preliminary data.</text>
</comment>
<evidence type="ECO:0000313" key="2">
    <source>
        <dbReference type="EMBL" id="KAL2811826.1"/>
    </source>
</evidence>